<dbReference type="OrthoDB" id="6277952at2759"/>
<comment type="caution">
    <text evidence="1">The sequence shown here is derived from an EMBL/GenBank/DDBJ whole genome shotgun (WGS) entry which is preliminary data.</text>
</comment>
<name>A0A448XA20_9PLAT</name>
<evidence type="ECO:0000313" key="2">
    <source>
        <dbReference type="Proteomes" id="UP000784294"/>
    </source>
</evidence>
<organism evidence="1 2">
    <name type="scientific">Protopolystoma xenopodis</name>
    <dbReference type="NCBI Taxonomy" id="117903"/>
    <lineage>
        <taxon>Eukaryota</taxon>
        <taxon>Metazoa</taxon>
        <taxon>Spiralia</taxon>
        <taxon>Lophotrochozoa</taxon>
        <taxon>Platyhelminthes</taxon>
        <taxon>Monogenea</taxon>
        <taxon>Polyopisthocotylea</taxon>
        <taxon>Polystomatidea</taxon>
        <taxon>Polystomatidae</taxon>
        <taxon>Protopolystoma</taxon>
    </lineage>
</organism>
<dbReference type="EMBL" id="CAAALY010128488">
    <property type="protein sequence ID" value="VEL31957.1"/>
    <property type="molecule type" value="Genomic_DNA"/>
</dbReference>
<proteinExistence type="predicted"/>
<protein>
    <submittedName>
        <fullName evidence="1">Uncharacterized protein</fullName>
    </submittedName>
</protein>
<evidence type="ECO:0000313" key="1">
    <source>
        <dbReference type="EMBL" id="VEL31957.1"/>
    </source>
</evidence>
<dbReference type="Proteomes" id="UP000784294">
    <property type="component" value="Unassembled WGS sequence"/>
</dbReference>
<sequence length="67" mass="7405">MAYDGRRRITRSKMGELCMAVDQAMGTDGGRYALTLTPSDPNAPADLEPIVLNSRVEVRPKLRKRTG</sequence>
<gene>
    <name evidence="1" type="ORF">PXEA_LOCUS25397</name>
</gene>
<dbReference type="AlphaFoldDB" id="A0A448XA20"/>
<reference evidence="1" key="1">
    <citation type="submission" date="2018-11" db="EMBL/GenBank/DDBJ databases">
        <authorList>
            <consortium name="Pathogen Informatics"/>
        </authorList>
    </citation>
    <scope>NUCLEOTIDE SEQUENCE</scope>
</reference>
<keyword evidence="2" id="KW-1185">Reference proteome</keyword>
<accession>A0A448XA20</accession>